<evidence type="ECO:0000256" key="1">
    <source>
        <dbReference type="ARBA" id="ARBA00022723"/>
    </source>
</evidence>
<dbReference type="InterPro" id="IPR032466">
    <property type="entry name" value="Metal_Hydrolase"/>
</dbReference>
<keyword evidence="2 4" id="KW-0378">Hydrolase</keyword>
<evidence type="ECO:0000259" key="3">
    <source>
        <dbReference type="Pfam" id="PF07969"/>
    </source>
</evidence>
<dbReference type="RefSeq" id="WP_083480382.1">
    <property type="nucleotide sequence ID" value="NZ_CYPR01000102.1"/>
</dbReference>
<dbReference type="PANTHER" id="PTHR32027">
    <property type="entry name" value="CYTOSINE DEAMINASE"/>
    <property type="match status" value="1"/>
</dbReference>
<dbReference type="CDD" id="cd01293">
    <property type="entry name" value="Bact_CD"/>
    <property type="match status" value="1"/>
</dbReference>
<dbReference type="SUPFAM" id="SSF51556">
    <property type="entry name" value="Metallo-dependent hydrolases"/>
    <property type="match status" value="1"/>
</dbReference>
<accession>A0A0M7BAV8</accession>
<reference evidence="4 5" key="1">
    <citation type="submission" date="2015-09" db="EMBL/GenBank/DDBJ databases">
        <authorList>
            <person name="Jackson K.R."/>
            <person name="Lunt B.L."/>
            <person name="Fisher J.N.B."/>
            <person name="Gardner A.V."/>
            <person name="Bailey M.E."/>
            <person name="Deus L.M."/>
            <person name="Earl A.S."/>
            <person name="Gibby P.D."/>
            <person name="Hartmann K.A."/>
            <person name="Liu J.E."/>
            <person name="Manci A.M."/>
            <person name="Nielsen D.A."/>
            <person name="Solomon M.B."/>
            <person name="Breakwell D.P."/>
            <person name="Burnett S.H."/>
            <person name="Grose J.H."/>
        </authorList>
    </citation>
    <scope>NUCLEOTIDE SEQUENCE [LARGE SCALE GENOMIC DNA]</scope>
    <source>
        <strain evidence="4 5">CECT 7799</strain>
    </source>
</reference>
<dbReference type="Gene3D" id="3.20.20.140">
    <property type="entry name" value="Metal-dependent hydrolases"/>
    <property type="match status" value="1"/>
</dbReference>
<protein>
    <submittedName>
        <fullName evidence="4">Cytosine deaminase</fullName>
        <ecNumber evidence="4">3.5.4.1</ecNumber>
    </submittedName>
</protein>
<dbReference type="Pfam" id="PF07969">
    <property type="entry name" value="Amidohydro_3"/>
    <property type="match status" value="1"/>
</dbReference>
<evidence type="ECO:0000256" key="2">
    <source>
        <dbReference type="ARBA" id="ARBA00022801"/>
    </source>
</evidence>
<sequence>MFDLVVKGGTLPDGRVADIGISGDRIAAVDDLSGAEAAEVIDATGDLVSPPFVDPHFQMDATLSYGIPRINASGTLLEGIALWDELKQEMTPDEVRDRALTYCDWAVSMGLLAIRSHVDTCDNRLLGVEVLLDVRETVKPYLDLQLVAFPQDGLLRDPSALENTRRALDMGLDVVGGIPHFERTMAQGAESVRILCEWAAERGLPVDMHCDETGDPMSRHIETLVHETVRLGLQGRVAGSHLTSMHSMENYYVSKLLPLIAEAEIAAIPNPLINIVIQGRHETFPKRRGLTRVKEMQAAGIEVGRGQDCVRDPWYSLGTADMLDVAFMGLHVAQMTHPDEMRRCFDMVTEVNARIMGIDDYGLGVGCAASLVVLDAGDPIEALRLRAPRLAVVSKGRVVARRSRGDAALTLPGRPGRVTRRHYPDLRQESRRRPFAAGPRHLVAAAMERMRRIRR</sequence>
<dbReference type="EMBL" id="CYPR01000102">
    <property type="protein sequence ID" value="CUH38954.1"/>
    <property type="molecule type" value="Genomic_DNA"/>
</dbReference>
<dbReference type="SUPFAM" id="SSF51338">
    <property type="entry name" value="Composite domain of metallo-dependent hydrolases"/>
    <property type="match status" value="1"/>
</dbReference>
<dbReference type="STRING" id="313367.JSE7799_01673"/>
<feature type="domain" description="Amidohydrolase 3" evidence="3">
    <location>
        <begin position="39"/>
        <end position="399"/>
    </location>
</feature>
<dbReference type="Gene3D" id="2.30.40.10">
    <property type="entry name" value="Urease, subunit C, domain 1"/>
    <property type="match status" value="1"/>
</dbReference>
<dbReference type="EC" id="3.5.4.1" evidence="4"/>
<dbReference type="AlphaFoldDB" id="A0A0M7BAV8"/>
<dbReference type="GO" id="GO:0004131">
    <property type="term" value="F:cytosine deaminase activity"/>
    <property type="evidence" value="ECO:0007669"/>
    <property type="project" value="UniProtKB-EC"/>
</dbReference>
<dbReference type="GO" id="GO:0046872">
    <property type="term" value="F:metal ion binding"/>
    <property type="evidence" value="ECO:0007669"/>
    <property type="project" value="UniProtKB-KW"/>
</dbReference>
<keyword evidence="1" id="KW-0479">Metal-binding</keyword>
<dbReference type="NCBIfam" id="NF005748">
    <property type="entry name" value="PRK07572.1"/>
    <property type="match status" value="1"/>
</dbReference>
<dbReference type="GO" id="GO:0006209">
    <property type="term" value="P:cytosine catabolic process"/>
    <property type="evidence" value="ECO:0007669"/>
    <property type="project" value="TreeGrafter"/>
</dbReference>
<dbReference type="FunFam" id="3.20.20.140:FF:000019">
    <property type="entry name" value="Cytosine deaminase"/>
    <property type="match status" value="1"/>
</dbReference>
<dbReference type="InterPro" id="IPR052349">
    <property type="entry name" value="Metallo-hydrolase_Enzymes"/>
</dbReference>
<dbReference type="OrthoDB" id="9815027at2"/>
<proteinExistence type="predicted"/>
<name>A0A0M7BAV8_9RHOB</name>
<dbReference type="PANTHER" id="PTHR32027:SF0">
    <property type="entry name" value="CYTOSINE DEAMINASE"/>
    <property type="match status" value="1"/>
</dbReference>
<evidence type="ECO:0000313" key="4">
    <source>
        <dbReference type="EMBL" id="CUH38954.1"/>
    </source>
</evidence>
<keyword evidence="5" id="KW-1185">Reference proteome</keyword>
<dbReference type="GO" id="GO:0035888">
    <property type="term" value="F:isoguanine deaminase activity"/>
    <property type="evidence" value="ECO:0007669"/>
    <property type="project" value="TreeGrafter"/>
</dbReference>
<organism evidence="4 5">
    <name type="scientific">Jannaschia seosinensis</name>
    <dbReference type="NCBI Taxonomy" id="313367"/>
    <lineage>
        <taxon>Bacteria</taxon>
        <taxon>Pseudomonadati</taxon>
        <taxon>Pseudomonadota</taxon>
        <taxon>Alphaproteobacteria</taxon>
        <taxon>Rhodobacterales</taxon>
        <taxon>Roseobacteraceae</taxon>
        <taxon>Jannaschia</taxon>
    </lineage>
</organism>
<gene>
    <name evidence="4" type="primary">codA</name>
    <name evidence="4" type="ORF">JSE7799_01673</name>
</gene>
<dbReference type="InterPro" id="IPR013108">
    <property type="entry name" value="Amidohydro_3"/>
</dbReference>
<dbReference type="InterPro" id="IPR011059">
    <property type="entry name" value="Metal-dep_hydrolase_composite"/>
</dbReference>
<evidence type="ECO:0000313" key="5">
    <source>
        <dbReference type="Proteomes" id="UP000049455"/>
    </source>
</evidence>
<dbReference type="Proteomes" id="UP000049455">
    <property type="component" value="Unassembled WGS sequence"/>
</dbReference>